<feature type="domain" description="Cyclic nucleotide-binding" evidence="4">
    <location>
        <begin position="28"/>
        <end position="97"/>
    </location>
</feature>
<dbReference type="AlphaFoldDB" id="A0A382J4K7"/>
<dbReference type="SUPFAM" id="SSF46785">
    <property type="entry name" value="Winged helix' DNA-binding domain"/>
    <property type="match status" value="1"/>
</dbReference>
<evidence type="ECO:0000259" key="4">
    <source>
        <dbReference type="PROSITE" id="PS50042"/>
    </source>
</evidence>
<dbReference type="PRINTS" id="PR00034">
    <property type="entry name" value="HTHCRP"/>
</dbReference>
<dbReference type="InterPro" id="IPR000595">
    <property type="entry name" value="cNMP-bd_dom"/>
</dbReference>
<dbReference type="PANTHER" id="PTHR24567">
    <property type="entry name" value="CRP FAMILY TRANSCRIPTIONAL REGULATORY PROTEIN"/>
    <property type="match status" value="1"/>
</dbReference>
<dbReference type="SMART" id="SM00100">
    <property type="entry name" value="cNMP"/>
    <property type="match status" value="1"/>
</dbReference>
<dbReference type="PROSITE" id="PS50042">
    <property type="entry name" value="CNMP_BINDING_3"/>
    <property type="match status" value="1"/>
</dbReference>
<dbReference type="PANTHER" id="PTHR24567:SF75">
    <property type="entry name" value="FUMARATE AND NITRATE REDUCTION REGULATORY PROTEIN"/>
    <property type="match status" value="1"/>
</dbReference>
<dbReference type="FunFam" id="1.10.10.10:FF:000028">
    <property type="entry name" value="Fumarate/nitrate reduction transcriptional regulator Fnr"/>
    <property type="match status" value="1"/>
</dbReference>
<sequence>MKHPSCRTSIVTKNNHKCAQCSVRLIAFCGILDDSDILQLEAISKDKNIPKGKNVFLQGDEVRTFYNIKQGSVKIYKLSHDGRKQIVGFLYPGDFLGMSDQDLYAYNAEALEDTKLCQFNKTVLENFFLKFPMVESKILNLVNHELAAAQDQIFLLGKYSAKERLLQFFLNISNQREKLGWGGNPIRLSMPRSDIANYLGLTIETVSRTLSELKQDQIIKMIGTHDIFLNNKDQIPQYLT</sequence>
<dbReference type="InterPro" id="IPR036390">
    <property type="entry name" value="WH_DNA-bd_sf"/>
</dbReference>
<keyword evidence="3" id="KW-0804">Transcription</keyword>
<dbReference type="SMART" id="SM00419">
    <property type="entry name" value="HTH_CRP"/>
    <property type="match status" value="1"/>
</dbReference>
<dbReference type="InterPro" id="IPR014710">
    <property type="entry name" value="RmlC-like_jellyroll"/>
</dbReference>
<dbReference type="PROSITE" id="PS51063">
    <property type="entry name" value="HTH_CRP_2"/>
    <property type="match status" value="1"/>
</dbReference>
<dbReference type="InterPro" id="IPR018490">
    <property type="entry name" value="cNMP-bd_dom_sf"/>
</dbReference>
<accession>A0A382J4K7</accession>
<proteinExistence type="predicted"/>
<dbReference type="GO" id="GO:0003677">
    <property type="term" value="F:DNA binding"/>
    <property type="evidence" value="ECO:0007669"/>
    <property type="project" value="UniProtKB-KW"/>
</dbReference>
<evidence type="ECO:0000259" key="5">
    <source>
        <dbReference type="PROSITE" id="PS51063"/>
    </source>
</evidence>
<dbReference type="CDD" id="cd00038">
    <property type="entry name" value="CAP_ED"/>
    <property type="match status" value="1"/>
</dbReference>
<protein>
    <recommendedName>
        <fullName evidence="7">HTH crp-type domain-containing protein</fullName>
    </recommendedName>
</protein>
<dbReference type="InterPro" id="IPR036388">
    <property type="entry name" value="WH-like_DNA-bd_sf"/>
</dbReference>
<dbReference type="SUPFAM" id="SSF51206">
    <property type="entry name" value="cAMP-binding domain-like"/>
    <property type="match status" value="1"/>
</dbReference>
<evidence type="ECO:0000256" key="2">
    <source>
        <dbReference type="ARBA" id="ARBA00023125"/>
    </source>
</evidence>
<gene>
    <name evidence="6" type="ORF">METZ01_LOCUS259582</name>
</gene>
<evidence type="ECO:0000256" key="3">
    <source>
        <dbReference type="ARBA" id="ARBA00023163"/>
    </source>
</evidence>
<dbReference type="Gene3D" id="1.10.10.10">
    <property type="entry name" value="Winged helix-like DNA-binding domain superfamily/Winged helix DNA-binding domain"/>
    <property type="match status" value="1"/>
</dbReference>
<dbReference type="InterPro" id="IPR012318">
    <property type="entry name" value="HTH_CRP"/>
</dbReference>
<keyword evidence="2" id="KW-0238">DNA-binding</keyword>
<evidence type="ECO:0000256" key="1">
    <source>
        <dbReference type="ARBA" id="ARBA00023015"/>
    </source>
</evidence>
<dbReference type="GO" id="GO:0003700">
    <property type="term" value="F:DNA-binding transcription factor activity"/>
    <property type="evidence" value="ECO:0007669"/>
    <property type="project" value="TreeGrafter"/>
</dbReference>
<reference evidence="6" key="1">
    <citation type="submission" date="2018-05" db="EMBL/GenBank/DDBJ databases">
        <authorList>
            <person name="Lanie J.A."/>
            <person name="Ng W.-L."/>
            <person name="Kazmierczak K.M."/>
            <person name="Andrzejewski T.M."/>
            <person name="Davidsen T.M."/>
            <person name="Wayne K.J."/>
            <person name="Tettelin H."/>
            <person name="Glass J.I."/>
            <person name="Rusch D."/>
            <person name="Podicherti R."/>
            <person name="Tsui H.-C.T."/>
            <person name="Winkler M.E."/>
        </authorList>
    </citation>
    <scope>NUCLEOTIDE SEQUENCE</scope>
</reference>
<evidence type="ECO:0000313" key="6">
    <source>
        <dbReference type="EMBL" id="SVC06728.1"/>
    </source>
</evidence>
<dbReference type="EMBL" id="UINC01071652">
    <property type="protein sequence ID" value="SVC06728.1"/>
    <property type="molecule type" value="Genomic_DNA"/>
</dbReference>
<dbReference type="Pfam" id="PF13545">
    <property type="entry name" value="HTH_Crp_2"/>
    <property type="match status" value="1"/>
</dbReference>
<keyword evidence="1" id="KW-0805">Transcription regulation</keyword>
<dbReference type="CDD" id="cd00092">
    <property type="entry name" value="HTH_CRP"/>
    <property type="match status" value="1"/>
</dbReference>
<name>A0A382J4K7_9ZZZZ</name>
<organism evidence="6">
    <name type="scientific">marine metagenome</name>
    <dbReference type="NCBI Taxonomy" id="408172"/>
    <lineage>
        <taxon>unclassified sequences</taxon>
        <taxon>metagenomes</taxon>
        <taxon>ecological metagenomes</taxon>
    </lineage>
</organism>
<dbReference type="Pfam" id="PF00027">
    <property type="entry name" value="cNMP_binding"/>
    <property type="match status" value="1"/>
</dbReference>
<dbReference type="Gene3D" id="2.60.120.10">
    <property type="entry name" value="Jelly Rolls"/>
    <property type="match status" value="1"/>
</dbReference>
<feature type="domain" description="HTH crp-type" evidence="5">
    <location>
        <begin position="159"/>
        <end position="233"/>
    </location>
</feature>
<evidence type="ECO:0008006" key="7">
    <source>
        <dbReference type="Google" id="ProtNLM"/>
    </source>
</evidence>
<dbReference type="GO" id="GO:0005829">
    <property type="term" value="C:cytosol"/>
    <property type="evidence" value="ECO:0007669"/>
    <property type="project" value="TreeGrafter"/>
</dbReference>
<dbReference type="InterPro" id="IPR050397">
    <property type="entry name" value="Env_Response_Regulators"/>
</dbReference>